<organism evidence="1">
    <name type="scientific">marine sediment metagenome</name>
    <dbReference type="NCBI Taxonomy" id="412755"/>
    <lineage>
        <taxon>unclassified sequences</taxon>
        <taxon>metagenomes</taxon>
        <taxon>ecological metagenomes</taxon>
    </lineage>
</organism>
<sequence length="85" mass="9571">PKGDKYSRAVAVTPQCETGKVFLMFGAWNDQAVDQLCDFNARLDTPDDIVDMFSQAINYFKGSTSPLVKFESRKIKQKSKILTGY</sequence>
<gene>
    <name evidence="1" type="ORF">S01H1_44847</name>
</gene>
<evidence type="ECO:0000313" key="1">
    <source>
        <dbReference type="EMBL" id="GAG10687.1"/>
    </source>
</evidence>
<name>X0VHK1_9ZZZZ</name>
<accession>X0VHK1</accession>
<proteinExistence type="predicted"/>
<comment type="caution">
    <text evidence="1">The sequence shown here is derived from an EMBL/GenBank/DDBJ whole genome shotgun (WGS) entry which is preliminary data.</text>
</comment>
<feature type="non-terminal residue" evidence="1">
    <location>
        <position position="1"/>
    </location>
</feature>
<protein>
    <submittedName>
        <fullName evidence="1">Uncharacterized protein</fullName>
    </submittedName>
</protein>
<dbReference type="EMBL" id="BARS01028629">
    <property type="protein sequence ID" value="GAG10687.1"/>
    <property type="molecule type" value="Genomic_DNA"/>
</dbReference>
<dbReference type="AlphaFoldDB" id="X0VHK1"/>
<reference evidence="1" key="1">
    <citation type="journal article" date="2014" name="Front. Microbiol.">
        <title>High frequency of phylogenetically diverse reductive dehalogenase-homologous genes in deep subseafloor sedimentary metagenomes.</title>
        <authorList>
            <person name="Kawai M."/>
            <person name="Futagami T."/>
            <person name="Toyoda A."/>
            <person name="Takaki Y."/>
            <person name="Nishi S."/>
            <person name="Hori S."/>
            <person name="Arai W."/>
            <person name="Tsubouchi T."/>
            <person name="Morono Y."/>
            <person name="Uchiyama I."/>
            <person name="Ito T."/>
            <person name="Fujiyama A."/>
            <person name="Inagaki F."/>
            <person name="Takami H."/>
        </authorList>
    </citation>
    <scope>NUCLEOTIDE SEQUENCE</scope>
    <source>
        <strain evidence="1">Expedition CK06-06</strain>
    </source>
</reference>